<evidence type="ECO:0000313" key="2">
    <source>
        <dbReference type="Proteomes" id="UP000886523"/>
    </source>
</evidence>
<dbReference type="Proteomes" id="UP000886523">
    <property type="component" value="Unassembled WGS sequence"/>
</dbReference>
<dbReference type="EMBL" id="MU129091">
    <property type="protein sequence ID" value="KAF9507086.1"/>
    <property type="molecule type" value="Genomic_DNA"/>
</dbReference>
<keyword evidence="2" id="KW-1185">Reference proteome</keyword>
<gene>
    <name evidence="1" type="ORF">BS47DRAFT_1385301</name>
</gene>
<comment type="caution">
    <text evidence="1">The sequence shown here is derived from an EMBL/GenBank/DDBJ whole genome shotgun (WGS) entry which is preliminary data.</text>
</comment>
<organism evidence="1 2">
    <name type="scientific">Hydnum rufescens UP504</name>
    <dbReference type="NCBI Taxonomy" id="1448309"/>
    <lineage>
        <taxon>Eukaryota</taxon>
        <taxon>Fungi</taxon>
        <taxon>Dikarya</taxon>
        <taxon>Basidiomycota</taxon>
        <taxon>Agaricomycotina</taxon>
        <taxon>Agaricomycetes</taxon>
        <taxon>Cantharellales</taxon>
        <taxon>Hydnaceae</taxon>
        <taxon>Hydnum</taxon>
    </lineage>
</organism>
<reference evidence="1" key="1">
    <citation type="journal article" date="2020" name="Nat. Commun.">
        <title>Large-scale genome sequencing of mycorrhizal fungi provides insights into the early evolution of symbiotic traits.</title>
        <authorList>
            <person name="Miyauchi S."/>
            <person name="Kiss E."/>
            <person name="Kuo A."/>
            <person name="Drula E."/>
            <person name="Kohler A."/>
            <person name="Sanchez-Garcia M."/>
            <person name="Morin E."/>
            <person name="Andreopoulos B."/>
            <person name="Barry K.W."/>
            <person name="Bonito G."/>
            <person name="Buee M."/>
            <person name="Carver A."/>
            <person name="Chen C."/>
            <person name="Cichocki N."/>
            <person name="Clum A."/>
            <person name="Culley D."/>
            <person name="Crous P.W."/>
            <person name="Fauchery L."/>
            <person name="Girlanda M."/>
            <person name="Hayes R.D."/>
            <person name="Keri Z."/>
            <person name="LaButti K."/>
            <person name="Lipzen A."/>
            <person name="Lombard V."/>
            <person name="Magnuson J."/>
            <person name="Maillard F."/>
            <person name="Murat C."/>
            <person name="Nolan M."/>
            <person name="Ohm R.A."/>
            <person name="Pangilinan J."/>
            <person name="Pereira M.F."/>
            <person name="Perotto S."/>
            <person name="Peter M."/>
            <person name="Pfister S."/>
            <person name="Riley R."/>
            <person name="Sitrit Y."/>
            <person name="Stielow J.B."/>
            <person name="Szollosi G."/>
            <person name="Zifcakova L."/>
            <person name="Stursova M."/>
            <person name="Spatafora J.W."/>
            <person name="Tedersoo L."/>
            <person name="Vaario L.M."/>
            <person name="Yamada A."/>
            <person name="Yan M."/>
            <person name="Wang P."/>
            <person name="Xu J."/>
            <person name="Bruns T."/>
            <person name="Baldrian P."/>
            <person name="Vilgalys R."/>
            <person name="Dunand C."/>
            <person name="Henrissat B."/>
            <person name="Grigoriev I.V."/>
            <person name="Hibbett D."/>
            <person name="Nagy L.G."/>
            <person name="Martin F.M."/>
        </authorList>
    </citation>
    <scope>NUCLEOTIDE SEQUENCE</scope>
    <source>
        <strain evidence="1">UP504</strain>
    </source>
</reference>
<protein>
    <recommendedName>
        <fullName evidence="3">F-box domain-containing protein</fullName>
    </recommendedName>
</protein>
<proteinExistence type="predicted"/>
<evidence type="ECO:0008006" key="3">
    <source>
        <dbReference type="Google" id="ProtNLM"/>
    </source>
</evidence>
<dbReference type="AlphaFoldDB" id="A0A9P6AJV3"/>
<name>A0A9P6AJV3_9AGAM</name>
<sequence>MGMSLAISEIPPEIWLRVLRAVTESPNEFFTLFSDSVSSADSHPCFDGRTLDLESFKQSLRGHMMMKKSVISTCRSWYHLAFPFLFEVVIINDDVSSALLLDTLAKSKSNPGRYIKYLYCGKLDYLSSISLWCPNLAVLNMSIPRHYVRPRVPLPQLLSTLTSFTYCEYLAQSDEMFRLLSSVSNIHRLELCVRVAPRRHSFGSRTLVFPHLRSLTLRNQNSRCGESCELIAEKWHMPNLRSIYGIGELSQWPQCFDAPSVTALTYTTSFYSPSVLSACPKLEEVTFRSRDIVWMPGPVPSRRVNLFCFTIETLHDHFVSLNNPVTYPRLQVISIFNRYAPDTSVVPRTPEQWNNKRDWTFWSYWYRRWGSRNVRLEDGLGAIIIPPVHTIFGTTTDDDYNNWYYAATMGNNFFESIYDPPYEEW</sequence>
<evidence type="ECO:0000313" key="1">
    <source>
        <dbReference type="EMBL" id="KAF9507086.1"/>
    </source>
</evidence>
<dbReference type="OrthoDB" id="3232644at2759"/>
<accession>A0A9P6AJV3</accession>